<dbReference type="Pfam" id="PF00990">
    <property type="entry name" value="GGDEF"/>
    <property type="match status" value="1"/>
</dbReference>
<accession>A0A6I5ZR29</accession>
<protein>
    <submittedName>
        <fullName evidence="4">Diguanylate cyclase, GGDEF domain</fullName>
    </submittedName>
</protein>
<dbReference type="OrthoDB" id="10822at2"/>
<gene>
    <name evidence="4" type="ORF">MGLY_16840</name>
</gene>
<dbReference type="Gene3D" id="1.10.3210.10">
    <property type="entry name" value="Hypothetical protein af1432"/>
    <property type="match status" value="1"/>
</dbReference>
<dbReference type="SUPFAM" id="SSF109604">
    <property type="entry name" value="HD-domain/PDEase-like"/>
    <property type="match status" value="1"/>
</dbReference>
<feature type="transmembrane region" description="Helical" evidence="1">
    <location>
        <begin position="159"/>
        <end position="176"/>
    </location>
</feature>
<feature type="transmembrane region" description="Helical" evidence="1">
    <location>
        <begin position="81"/>
        <end position="99"/>
    </location>
</feature>
<dbReference type="PANTHER" id="PTHR45228:SF4">
    <property type="entry name" value="LIPOPROTEIN"/>
    <property type="match status" value="1"/>
</dbReference>
<dbReference type="FunFam" id="3.30.70.270:FF:000001">
    <property type="entry name" value="Diguanylate cyclase domain protein"/>
    <property type="match status" value="1"/>
</dbReference>
<dbReference type="InterPro" id="IPR003607">
    <property type="entry name" value="HD/PDEase_dom"/>
</dbReference>
<keyword evidence="1" id="KW-0812">Transmembrane</keyword>
<dbReference type="Gene3D" id="3.30.70.270">
    <property type="match status" value="1"/>
</dbReference>
<dbReference type="EMBL" id="CP046244">
    <property type="protein sequence ID" value="QGP92310.1"/>
    <property type="molecule type" value="Genomic_DNA"/>
</dbReference>
<evidence type="ECO:0000259" key="2">
    <source>
        <dbReference type="PROSITE" id="PS50887"/>
    </source>
</evidence>
<dbReference type="SMART" id="SM00267">
    <property type="entry name" value="GGDEF"/>
    <property type="match status" value="1"/>
</dbReference>
<feature type="transmembrane region" description="Helical" evidence="1">
    <location>
        <begin position="12"/>
        <end position="34"/>
    </location>
</feature>
<dbReference type="Proteomes" id="UP000425916">
    <property type="component" value="Chromosome"/>
</dbReference>
<evidence type="ECO:0000313" key="4">
    <source>
        <dbReference type="EMBL" id="QGP92310.1"/>
    </source>
</evidence>
<reference evidence="4 5" key="1">
    <citation type="submission" date="2019-11" db="EMBL/GenBank/DDBJ databases">
        <title>Genome sequence of Moorella glycerini DSM11254.</title>
        <authorList>
            <person name="Poehlein A."/>
            <person name="Boeer T."/>
            <person name="Daniel R."/>
        </authorList>
    </citation>
    <scope>NUCLEOTIDE SEQUENCE [LARGE SCALE GENOMIC DNA]</scope>
    <source>
        <strain evidence="4 5">DSM 11254</strain>
    </source>
</reference>
<organism evidence="4 5">
    <name type="scientific">Neomoorella glycerini</name>
    <dbReference type="NCBI Taxonomy" id="55779"/>
    <lineage>
        <taxon>Bacteria</taxon>
        <taxon>Bacillati</taxon>
        <taxon>Bacillota</taxon>
        <taxon>Clostridia</taxon>
        <taxon>Neomoorellales</taxon>
        <taxon>Neomoorellaceae</taxon>
        <taxon>Neomoorella</taxon>
    </lineage>
</organism>
<feature type="domain" description="GGDEF" evidence="2">
    <location>
        <begin position="220"/>
        <end position="355"/>
    </location>
</feature>
<feature type="transmembrane region" description="Helical" evidence="1">
    <location>
        <begin position="46"/>
        <end position="69"/>
    </location>
</feature>
<dbReference type="InterPro" id="IPR037522">
    <property type="entry name" value="HD_GYP_dom"/>
</dbReference>
<proteinExistence type="predicted"/>
<dbReference type="InterPro" id="IPR000160">
    <property type="entry name" value="GGDEF_dom"/>
</dbReference>
<dbReference type="SUPFAM" id="SSF55073">
    <property type="entry name" value="Nucleotide cyclase"/>
    <property type="match status" value="1"/>
</dbReference>
<keyword evidence="5" id="KW-1185">Reference proteome</keyword>
<dbReference type="PANTHER" id="PTHR45228">
    <property type="entry name" value="CYCLIC DI-GMP PHOSPHODIESTERASE TM_0186-RELATED"/>
    <property type="match status" value="1"/>
</dbReference>
<sequence length="559" mass="62661">MKWKEARSRKIAEYVLFFYLCALTVMGIALLSAMGLPFSPMAMYNYYQLGIALGAFALAGIIYLTKDYVTVLTSSEPSRPISLLISFLIWAFTIAIVFIADFHGSSFKVLYFVPVIYAAINHGQKYGLIFSCLCVIPLIINDLLHYSPDGVNKALEADLVLGLIIFMAAWLIGGFLDIERDTIKKLAELANRDDLTGLWNKRYFYHALEDLFARAKKENLNLSLVLADVDYFKTYNDALGHLEGDKVLKKIGEIIGHAVTSEAVAARYGGEEFAVLLPGYSSQQALTVAEQIRKEVENYSFFGQEYQPAQKITLSLGIATYPVHANTSIELIRRADDALFRAKSVRKNRTEIYFSVLDELCTSYNSPGEDLLHTLKTLLSVIQAKDRYTRGHSERVTEYAVVVGEYLNLAGEELNTLRLSAFLHDIGKIEIERELLNNPLPLNEEERLLFQQHPVWGAEIVRSVPLLGKCTPIILAHHENFDGSGYPSGLKGEAIPLGARILRVVDSFDAMATNRPYRRALTVSRCLEELRRGAGTLYDPEIVTAFLNVSDRIFRLLAS</sequence>
<dbReference type="SMART" id="SM00471">
    <property type="entry name" value="HDc"/>
    <property type="match status" value="1"/>
</dbReference>
<keyword evidence="1" id="KW-0472">Membrane</keyword>
<dbReference type="PROSITE" id="PS51832">
    <property type="entry name" value="HD_GYP"/>
    <property type="match status" value="1"/>
</dbReference>
<dbReference type="AlphaFoldDB" id="A0A6I5ZR29"/>
<dbReference type="InterPro" id="IPR029787">
    <property type="entry name" value="Nucleotide_cyclase"/>
</dbReference>
<keyword evidence="1" id="KW-1133">Transmembrane helix</keyword>
<dbReference type="PROSITE" id="PS50887">
    <property type="entry name" value="GGDEF"/>
    <property type="match status" value="1"/>
</dbReference>
<evidence type="ECO:0000313" key="5">
    <source>
        <dbReference type="Proteomes" id="UP000425916"/>
    </source>
</evidence>
<dbReference type="NCBIfam" id="TIGR00254">
    <property type="entry name" value="GGDEF"/>
    <property type="match status" value="1"/>
</dbReference>
<evidence type="ECO:0000259" key="3">
    <source>
        <dbReference type="PROSITE" id="PS51832"/>
    </source>
</evidence>
<dbReference type="CDD" id="cd01949">
    <property type="entry name" value="GGDEF"/>
    <property type="match status" value="1"/>
</dbReference>
<dbReference type="Pfam" id="PF13487">
    <property type="entry name" value="HD_5"/>
    <property type="match status" value="1"/>
</dbReference>
<feature type="domain" description="HD-GYP" evidence="3">
    <location>
        <begin position="367"/>
        <end position="559"/>
    </location>
</feature>
<dbReference type="InterPro" id="IPR052020">
    <property type="entry name" value="Cyclic_di-GMP/3'3'-cGAMP_PDE"/>
</dbReference>
<name>A0A6I5ZR29_9FIRM</name>
<feature type="transmembrane region" description="Helical" evidence="1">
    <location>
        <begin position="127"/>
        <end position="147"/>
    </location>
</feature>
<dbReference type="CDD" id="cd00077">
    <property type="entry name" value="HDc"/>
    <property type="match status" value="1"/>
</dbReference>
<evidence type="ECO:0000256" key="1">
    <source>
        <dbReference type="SAM" id="Phobius"/>
    </source>
</evidence>
<dbReference type="InterPro" id="IPR043128">
    <property type="entry name" value="Rev_trsase/Diguanyl_cyclase"/>
</dbReference>